<organism evidence="2 3">
    <name type="scientific">Asparagus officinalis</name>
    <name type="common">Garden asparagus</name>
    <dbReference type="NCBI Taxonomy" id="4686"/>
    <lineage>
        <taxon>Eukaryota</taxon>
        <taxon>Viridiplantae</taxon>
        <taxon>Streptophyta</taxon>
        <taxon>Embryophyta</taxon>
        <taxon>Tracheophyta</taxon>
        <taxon>Spermatophyta</taxon>
        <taxon>Magnoliopsida</taxon>
        <taxon>Liliopsida</taxon>
        <taxon>Asparagales</taxon>
        <taxon>Asparagaceae</taxon>
        <taxon>Asparagoideae</taxon>
        <taxon>Asparagus</taxon>
    </lineage>
</organism>
<feature type="region of interest" description="Disordered" evidence="1">
    <location>
        <begin position="1"/>
        <end position="22"/>
    </location>
</feature>
<name>A0A5P1FXV9_ASPOF</name>
<evidence type="ECO:0000313" key="2">
    <source>
        <dbReference type="EMBL" id="ONK82091.1"/>
    </source>
</evidence>
<reference evidence="3" key="1">
    <citation type="journal article" date="2017" name="Nat. Commun.">
        <title>The asparagus genome sheds light on the origin and evolution of a young Y chromosome.</title>
        <authorList>
            <person name="Harkess A."/>
            <person name="Zhou J."/>
            <person name="Xu C."/>
            <person name="Bowers J.E."/>
            <person name="Van der Hulst R."/>
            <person name="Ayyampalayam S."/>
            <person name="Mercati F."/>
            <person name="Riccardi P."/>
            <person name="McKain M.R."/>
            <person name="Kakrana A."/>
            <person name="Tang H."/>
            <person name="Ray J."/>
            <person name="Groenendijk J."/>
            <person name="Arikit S."/>
            <person name="Mathioni S.M."/>
            <person name="Nakano M."/>
            <person name="Shan H."/>
            <person name="Telgmann-Rauber A."/>
            <person name="Kanno A."/>
            <person name="Yue Z."/>
            <person name="Chen H."/>
            <person name="Li W."/>
            <person name="Chen Y."/>
            <person name="Xu X."/>
            <person name="Zhang Y."/>
            <person name="Luo S."/>
            <person name="Chen H."/>
            <person name="Gao J."/>
            <person name="Mao Z."/>
            <person name="Pires J.C."/>
            <person name="Luo M."/>
            <person name="Kudrna D."/>
            <person name="Wing R.A."/>
            <person name="Meyers B.C."/>
            <person name="Yi K."/>
            <person name="Kong H."/>
            <person name="Lavrijsen P."/>
            <person name="Sunseri F."/>
            <person name="Falavigna A."/>
            <person name="Ye Y."/>
            <person name="Leebens-Mack J.H."/>
            <person name="Chen G."/>
        </authorList>
    </citation>
    <scope>NUCLEOTIDE SEQUENCE [LARGE SCALE GENOMIC DNA]</scope>
    <source>
        <strain evidence="3">cv. DH0086</strain>
    </source>
</reference>
<accession>A0A5P1FXV9</accession>
<dbReference type="AlphaFoldDB" id="A0A5P1FXV9"/>
<dbReference type="EMBL" id="CM007381">
    <property type="protein sequence ID" value="ONK82091.1"/>
    <property type="molecule type" value="Genomic_DNA"/>
</dbReference>
<protein>
    <submittedName>
        <fullName evidence="2">Uncharacterized protein</fullName>
    </submittedName>
</protein>
<keyword evidence="3" id="KW-1185">Reference proteome</keyword>
<sequence length="160" mass="17593">MIRARARPRAAEEGGEASRTHAPRTSFTEALRLVLVTPCVFARGAPRGLLCYKMEWLSRGGAGGGGGAPPVQSLHTIIGNTTRSRQHLLFIEAIHHSQVLLRPWSRDLRCTTWLRFRAFDETVAVAFGSNLTVDVQMNEAHLGVLRAIWILAPSALETGR</sequence>
<evidence type="ECO:0000256" key="1">
    <source>
        <dbReference type="SAM" id="MobiDB-lite"/>
    </source>
</evidence>
<feature type="compositionally biased region" description="Basic and acidic residues" evidence="1">
    <location>
        <begin position="9"/>
        <end position="19"/>
    </location>
</feature>
<gene>
    <name evidence="2" type="ORF">A4U43_C01F36020</name>
</gene>
<evidence type="ECO:0000313" key="3">
    <source>
        <dbReference type="Proteomes" id="UP000243459"/>
    </source>
</evidence>
<dbReference type="Gramene" id="ONK82091">
    <property type="protein sequence ID" value="ONK82091"/>
    <property type="gene ID" value="A4U43_C01F36020"/>
</dbReference>
<proteinExistence type="predicted"/>
<dbReference type="Proteomes" id="UP000243459">
    <property type="component" value="Chromosome 1"/>
</dbReference>